<sequence>MIRIDAIWLAVGSSDLRGGIDRLLGQVIGRFGSAQPHHAYVFANRRATRLKVLVFDGAGIWLCTRRLQEGRFAWPQEDQGELHLSAEQWSWLAAGLPWQRMRAHATAGAIAVV</sequence>
<dbReference type="KEGG" id="tin:Tint_1521"/>
<dbReference type="NCBIfam" id="NF033819">
    <property type="entry name" value="IS66_TnpB"/>
    <property type="match status" value="1"/>
</dbReference>
<evidence type="ECO:0000313" key="2">
    <source>
        <dbReference type="EMBL" id="ADG31346.1"/>
    </source>
</evidence>
<dbReference type="KEGG" id="tin:Tint_1985"/>
<dbReference type="BioCyc" id="TINT75379:TINT_RS07625-MONOMER"/>
<proteinExistence type="predicted"/>
<organism evidence="1">
    <name type="scientific">Thiomonas intermedia (strain K12)</name>
    <name type="common">Thiobacillus intermedius</name>
    <dbReference type="NCBI Taxonomy" id="75379"/>
    <lineage>
        <taxon>Bacteria</taxon>
        <taxon>Pseudomonadati</taxon>
        <taxon>Pseudomonadota</taxon>
        <taxon>Betaproteobacteria</taxon>
        <taxon>Burkholderiales</taxon>
        <taxon>Thiomonas</taxon>
    </lineage>
</organism>
<protein>
    <submittedName>
        <fullName evidence="1">IS66 Orf2 family protein</fullName>
    </submittedName>
</protein>
<dbReference type="HOGENOM" id="CLU_128110_0_3_4"/>
<dbReference type="EMBL" id="CP002021">
    <property type="protein sequence ID" value="ADG31346.1"/>
    <property type="molecule type" value="Genomic_DNA"/>
</dbReference>
<name>D5X1A7_THIK1</name>
<evidence type="ECO:0000313" key="1">
    <source>
        <dbReference type="EMBL" id="ADG30903.1"/>
    </source>
</evidence>
<dbReference type="PANTHER" id="PTHR36455">
    <property type="match status" value="1"/>
</dbReference>
<dbReference type="InterPro" id="IPR008878">
    <property type="entry name" value="Transposase_IS66_Orf2"/>
</dbReference>
<dbReference type="Pfam" id="PF05717">
    <property type="entry name" value="TnpB_IS66"/>
    <property type="match status" value="1"/>
</dbReference>
<reference evidence="1" key="1">
    <citation type="submission" date="2010-04" db="EMBL/GenBank/DDBJ databases">
        <title>Complete sequence of Thiomonas intermedia K12.</title>
        <authorList>
            <consortium name="US DOE Joint Genome Institute"/>
            <person name="Lucas S."/>
            <person name="Copeland A."/>
            <person name="Lapidus A."/>
            <person name="Cheng J.-F."/>
            <person name="Bruce D."/>
            <person name="Goodwin L."/>
            <person name="Pitluck S."/>
            <person name="Davenport K."/>
            <person name="Detter J.C."/>
            <person name="Han C."/>
            <person name="Tapia R."/>
            <person name="Land M."/>
            <person name="Hauser L."/>
            <person name="Kyrpides N."/>
            <person name="Ovchinnikova G."/>
            <person name="Kerfeld C.A."/>
            <person name="Cannon G.C."/>
            <person name="Heinhorst S."/>
            <person name="Woyke T."/>
        </authorList>
    </citation>
    <scope>NUCLEOTIDE SEQUENCE [LARGE SCALE GENOMIC DNA]</scope>
    <source>
        <strain evidence="1">K12</strain>
    </source>
</reference>
<accession>D5X1A7</accession>
<dbReference type="PANTHER" id="PTHR36455:SF1">
    <property type="entry name" value="BLR8292 PROTEIN"/>
    <property type="match status" value="1"/>
</dbReference>
<dbReference type="AlphaFoldDB" id="D5X1A7"/>
<dbReference type="STRING" id="75379.Tint_1521"/>
<gene>
    <name evidence="1" type="ordered locus">Tint_1521</name>
    <name evidence="2" type="ordered locus">Tint_1985</name>
</gene>
<dbReference type="eggNOG" id="COG3436">
    <property type="taxonomic scope" value="Bacteria"/>
</dbReference>
<dbReference type="BioCyc" id="TINT75379:TINT_RS09930-MONOMER"/>
<dbReference type="EMBL" id="CP002021">
    <property type="protein sequence ID" value="ADG30903.1"/>
    <property type="molecule type" value="Genomic_DNA"/>
</dbReference>